<dbReference type="PIRSF" id="PIRSF006060">
    <property type="entry name" value="AA_transporter"/>
    <property type="match status" value="1"/>
</dbReference>
<feature type="transmembrane region" description="Helical" evidence="5">
    <location>
        <begin position="143"/>
        <end position="164"/>
    </location>
</feature>
<comment type="caution">
    <text evidence="6">The sequence shown here is derived from an EMBL/GenBank/DDBJ whole genome shotgun (WGS) entry which is preliminary data.</text>
</comment>
<dbReference type="InterPro" id="IPR052962">
    <property type="entry name" value="AA_Transporter_AGT"/>
</dbReference>
<feature type="transmembrane region" description="Helical" evidence="5">
    <location>
        <begin position="502"/>
        <end position="520"/>
    </location>
</feature>
<sequence length="545" mass="57893">MVSVDSAPETKGKPGGGLRRDVGLIGLMWASVGSIIGSGWLYGAEKAVVVAGPAAIISWIIGAVAIVLLALVHAELGGMFPVAGGTARYPHYAFGGLAGMSFGWFSWLQAATVAPIEVEAMIGYAGHWSWAKGFQHADGTLTASGLTVAVFLMAVFVAVNFFGVRVLAFTNSAATWWKIGVPLVAIFVIAVGNFHPGNFTSEGFAPFGAKGVLSAISSSGIIFALLGFEQAIQLAGESRDPKRDLPRATLGSVAIGAVIYVLLQLVFIVALPHSAFAHGWAKLNFEGISGPWAGLATLVGLGWLSWVLYLDAVISPGGTGLIYTTATSRVSFGLAKNGYAPKVFARTDRRGVPWFGLIMSFATGVVCFLPFPSWQELVGFITSASVLMYAGAPLAYGVFAERLPHLERPYRLPAGKAIAPLSFAVANLIIYWAGWDTLWRLGVAIVLGYLLLGVYAWYAVAAGLPDAPRLDWKAAQWLPVYLLGLGLISWQGGFGGQGHLGLWWDMLVVIAFSLVIYYWAKATASRPEDIERSIDEVVVTEAPAH</sequence>
<feature type="transmembrane region" description="Helical" evidence="5">
    <location>
        <begin position="249"/>
        <end position="271"/>
    </location>
</feature>
<feature type="transmembrane region" description="Helical" evidence="5">
    <location>
        <begin position="291"/>
        <end position="310"/>
    </location>
</feature>
<dbReference type="AlphaFoldDB" id="A0AAW8FU95"/>
<dbReference type="RefSeq" id="WP_306984614.1">
    <property type="nucleotide sequence ID" value="NZ_JAUSZV010000005.1"/>
</dbReference>
<evidence type="ECO:0000256" key="3">
    <source>
        <dbReference type="ARBA" id="ARBA00022989"/>
    </source>
</evidence>
<evidence type="ECO:0000256" key="1">
    <source>
        <dbReference type="ARBA" id="ARBA00004141"/>
    </source>
</evidence>
<dbReference type="PANTHER" id="PTHR47547">
    <property type="match status" value="1"/>
</dbReference>
<dbReference type="PANTHER" id="PTHR47547:SF1">
    <property type="entry name" value="ASPARTATE-PROTON SYMPORTER"/>
    <property type="match status" value="1"/>
</dbReference>
<feature type="transmembrane region" description="Helical" evidence="5">
    <location>
        <begin position="176"/>
        <end position="195"/>
    </location>
</feature>
<feature type="transmembrane region" description="Helical" evidence="5">
    <location>
        <begin position="377"/>
        <end position="396"/>
    </location>
</feature>
<name>A0AAW8FU95_9ACTN</name>
<evidence type="ECO:0000313" key="6">
    <source>
        <dbReference type="EMBL" id="MDQ0912338.1"/>
    </source>
</evidence>
<keyword evidence="3 5" id="KW-1133">Transmembrane helix</keyword>
<keyword evidence="2 5" id="KW-0812">Transmembrane</keyword>
<dbReference type="Proteomes" id="UP001234216">
    <property type="component" value="Unassembled WGS sequence"/>
</dbReference>
<feature type="transmembrane region" description="Helical" evidence="5">
    <location>
        <begin position="417"/>
        <end position="435"/>
    </location>
</feature>
<comment type="subcellular location">
    <subcellularLocation>
        <location evidence="1">Membrane</location>
        <topology evidence="1">Multi-pass membrane protein</topology>
    </subcellularLocation>
</comment>
<dbReference type="GO" id="GO:0022857">
    <property type="term" value="F:transmembrane transporter activity"/>
    <property type="evidence" value="ECO:0007669"/>
    <property type="project" value="InterPro"/>
</dbReference>
<feature type="transmembrane region" description="Helical" evidence="5">
    <location>
        <begin position="92"/>
        <end position="110"/>
    </location>
</feature>
<dbReference type="Pfam" id="PF13520">
    <property type="entry name" value="AA_permease_2"/>
    <property type="match status" value="1"/>
</dbReference>
<proteinExistence type="predicted"/>
<feature type="transmembrane region" description="Helical" evidence="5">
    <location>
        <begin position="21"/>
        <end position="42"/>
    </location>
</feature>
<accession>A0AAW8FU95</accession>
<protein>
    <submittedName>
        <fullName evidence="6">Amino acid transporter</fullName>
    </submittedName>
</protein>
<evidence type="ECO:0000256" key="5">
    <source>
        <dbReference type="SAM" id="Phobius"/>
    </source>
</evidence>
<keyword evidence="4 5" id="KW-0472">Membrane</keyword>
<dbReference type="GO" id="GO:0016020">
    <property type="term" value="C:membrane"/>
    <property type="evidence" value="ECO:0007669"/>
    <property type="project" value="UniProtKB-SubCell"/>
</dbReference>
<feature type="transmembrane region" description="Helical" evidence="5">
    <location>
        <begin position="352"/>
        <end position="371"/>
    </location>
</feature>
<feature type="transmembrane region" description="Helical" evidence="5">
    <location>
        <begin position="441"/>
        <end position="460"/>
    </location>
</feature>
<dbReference type="Gene3D" id="1.20.1740.10">
    <property type="entry name" value="Amino acid/polyamine transporter I"/>
    <property type="match status" value="1"/>
</dbReference>
<dbReference type="EMBL" id="JAUSZV010000005">
    <property type="protein sequence ID" value="MDQ0912338.1"/>
    <property type="molecule type" value="Genomic_DNA"/>
</dbReference>
<feature type="transmembrane region" description="Helical" evidence="5">
    <location>
        <begin position="48"/>
        <end position="72"/>
    </location>
</feature>
<evidence type="ECO:0000256" key="4">
    <source>
        <dbReference type="ARBA" id="ARBA00023136"/>
    </source>
</evidence>
<dbReference type="InterPro" id="IPR002293">
    <property type="entry name" value="AA/rel_permease1"/>
</dbReference>
<evidence type="ECO:0000313" key="7">
    <source>
        <dbReference type="Proteomes" id="UP001234216"/>
    </source>
</evidence>
<feature type="transmembrane region" description="Helical" evidence="5">
    <location>
        <begin position="207"/>
        <end position="228"/>
    </location>
</feature>
<evidence type="ECO:0000256" key="2">
    <source>
        <dbReference type="ARBA" id="ARBA00022692"/>
    </source>
</evidence>
<organism evidence="6 7">
    <name type="scientific">Streptomyces canus</name>
    <dbReference type="NCBI Taxonomy" id="58343"/>
    <lineage>
        <taxon>Bacteria</taxon>
        <taxon>Bacillati</taxon>
        <taxon>Actinomycetota</taxon>
        <taxon>Actinomycetes</taxon>
        <taxon>Kitasatosporales</taxon>
        <taxon>Streptomycetaceae</taxon>
        <taxon>Streptomyces</taxon>
        <taxon>Streptomyces aurantiacus group</taxon>
    </lineage>
</organism>
<feature type="transmembrane region" description="Helical" evidence="5">
    <location>
        <begin position="472"/>
        <end position="490"/>
    </location>
</feature>
<gene>
    <name evidence="6" type="ORF">QFZ22_008323</name>
</gene>
<reference evidence="6" key="1">
    <citation type="submission" date="2023-07" db="EMBL/GenBank/DDBJ databases">
        <title>Comparative genomics of wheat-associated soil bacteria to identify genetic determinants of phenazine resistance.</title>
        <authorList>
            <person name="Mouncey N."/>
        </authorList>
    </citation>
    <scope>NUCLEOTIDE SEQUENCE</scope>
    <source>
        <strain evidence="6">V4I22</strain>
    </source>
</reference>